<dbReference type="CDD" id="cd09917">
    <property type="entry name" value="F-box_SF"/>
    <property type="match status" value="1"/>
</dbReference>
<keyword evidence="2" id="KW-1185">Reference proteome</keyword>
<protein>
    <recommendedName>
        <fullName evidence="3">F-box domain-containing protein</fullName>
    </recommendedName>
</protein>
<accession>A0A5M3M8L6</accession>
<evidence type="ECO:0008006" key="3">
    <source>
        <dbReference type="Google" id="ProtNLM"/>
    </source>
</evidence>
<dbReference type="GeneID" id="19206297"/>
<gene>
    <name evidence="1" type="ORF">CONPUDRAFT_169653</name>
</gene>
<proteinExistence type="predicted"/>
<dbReference type="OrthoDB" id="2588098at2759"/>
<evidence type="ECO:0000313" key="1">
    <source>
        <dbReference type="EMBL" id="EIW75276.1"/>
    </source>
</evidence>
<evidence type="ECO:0000313" key="2">
    <source>
        <dbReference type="Proteomes" id="UP000053558"/>
    </source>
</evidence>
<sequence length="316" mass="35912">MGQYWMFLNIDRREEKSYGKLGEFFSDGRTGRNIAARLCQLRPLPKIPRIQSDDAGITDTESVERGLLSLPDEIICHIINDIESLEDFVCFAATCHRCWDICIPFLEKCIRSLSWAGCRIIGLGDYVGHDDLPPDILTEDEQAELATAKPGKYGPVSLYSYARTYYGEAVLCSRLEDFTDGLLSDLIQRGLVGAPFVAIKTMCTPFEPTVLRNLSKKLYVRADTIDALNEELPQREWFWDHKAYSLGDALVSRICWSSDPSCSMRAHCKDITRGPWAGDAFDITSMEEFQKQEDFSQWVDAKKDVCRALRECWDDG</sequence>
<dbReference type="RefSeq" id="XP_007774685.1">
    <property type="nucleotide sequence ID" value="XM_007776495.1"/>
</dbReference>
<comment type="caution">
    <text evidence="1">The sequence shown here is derived from an EMBL/GenBank/DDBJ whole genome shotgun (WGS) entry which is preliminary data.</text>
</comment>
<name>A0A5M3M8L6_CONPW</name>
<dbReference type="KEGG" id="cput:CONPUDRAFT_169653"/>
<dbReference type="EMBL" id="JH711589">
    <property type="protein sequence ID" value="EIW75276.1"/>
    <property type="molecule type" value="Genomic_DNA"/>
</dbReference>
<dbReference type="Proteomes" id="UP000053558">
    <property type="component" value="Unassembled WGS sequence"/>
</dbReference>
<reference evidence="2" key="1">
    <citation type="journal article" date="2012" name="Science">
        <title>The Paleozoic origin of enzymatic lignin decomposition reconstructed from 31 fungal genomes.</title>
        <authorList>
            <person name="Floudas D."/>
            <person name="Binder M."/>
            <person name="Riley R."/>
            <person name="Barry K."/>
            <person name="Blanchette R.A."/>
            <person name="Henrissat B."/>
            <person name="Martinez A.T."/>
            <person name="Otillar R."/>
            <person name="Spatafora J.W."/>
            <person name="Yadav J.S."/>
            <person name="Aerts A."/>
            <person name="Benoit I."/>
            <person name="Boyd A."/>
            <person name="Carlson A."/>
            <person name="Copeland A."/>
            <person name="Coutinho P.M."/>
            <person name="de Vries R.P."/>
            <person name="Ferreira P."/>
            <person name="Findley K."/>
            <person name="Foster B."/>
            <person name="Gaskell J."/>
            <person name="Glotzer D."/>
            <person name="Gorecki P."/>
            <person name="Heitman J."/>
            <person name="Hesse C."/>
            <person name="Hori C."/>
            <person name="Igarashi K."/>
            <person name="Jurgens J.A."/>
            <person name="Kallen N."/>
            <person name="Kersten P."/>
            <person name="Kohler A."/>
            <person name="Kuees U."/>
            <person name="Kumar T.K.A."/>
            <person name="Kuo A."/>
            <person name="LaButti K."/>
            <person name="Larrondo L.F."/>
            <person name="Lindquist E."/>
            <person name="Ling A."/>
            <person name="Lombard V."/>
            <person name="Lucas S."/>
            <person name="Lundell T."/>
            <person name="Martin R."/>
            <person name="McLaughlin D.J."/>
            <person name="Morgenstern I."/>
            <person name="Morin E."/>
            <person name="Murat C."/>
            <person name="Nagy L.G."/>
            <person name="Nolan M."/>
            <person name="Ohm R.A."/>
            <person name="Patyshakuliyeva A."/>
            <person name="Rokas A."/>
            <person name="Ruiz-Duenas F.J."/>
            <person name="Sabat G."/>
            <person name="Salamov A."/>
            <person name="Samejima M."/>
            <person name="Schmutz J."/>
            <person name="Slot J.C."/>
            <person name="St John F."/>
            <person name="Stenlid J."/>
            <person name="Sun H."/>
            <person name="Sun S."/>
            <person name="Syed K."/>
            <person name="Tsang A."/>
            <person name="Wiebenga A."/>
            <person name="Young D."/>
            <person name="Pisabarro A."/>
            <person name="Eastwood D.C."/>
            <person name="Martin F."/>
            <person name="Cullen D."/>
            <person name="Grigoriev I.V."/>
            <person name="Hibbett D.S."/>
        </authorList>
    </citation>
    <scope>NUCLEOTIDE SEQUENCE [LARGE SCALE GENOMIC DNA]</scope>
    <source>
        <strain evidence="2">RWD-64-598 SS2</strain>
    </source>
</reference>
<dbReference type="OMA" id="RVKQRQP"/>
<dbReference type="AlphaFoldDB" id="A0A5M3M8L6"/>
<organism evidence="1 2">
    <name type="scientific">Coniophora puteana (strain RWD-64-598)</name>
    <name type="common">Brown rot fungus</name>
    <dbReference type="NCBI Taxonomy" id="741705"/>
    <lineage>
        <taxon>Eukaryota</taxon>
        <taxon>Fungi</taxon>
        <taxon>Dikarya</taxon>
        <taxon>Basidiomycota</taxon>
        <taxon>Agaricomycotina</taxon>
        <taxon>Agaricomycetes</taxon>
        <taxon>Agaricomycetidae</taxon>
        <taxon>Boletales</taxon>
        <taxon>Coniophorineae</taxon>
        <taxon>Coniophoraceae</taxon>
        <taxon>Coniophora</taxon>
    </lineage>
</organism>